<accession>A0A8J5V5N0</accession>
<reference evidence="1" key="1">
    <citation type="journal article" date="2021" name="bioRxiv">
        <title>Whole Genome Assembly and Annotation of Northern Wild Rice, Zizania palustris L., Supports a Whole Genome Duplication in the Zizania Genus.</title>
        <authorList>
            <person name="Haas M."/>
            <person name="Kono T."/>
            <person name="Macchietto M."/>
            <person name="Millas R."/>
            <person name="McGilp L."/>
            <person name="Shao M."/>
            <person name="Duquette J."/>
            <person name="Hirsch C.N."/>
            <person name="Kimball J."/>
        </authorList>
    </citation>
    <scope>NUCLEOTIDE SEQUENCE</scope>
    <source>
        <tissue evidence="1">Fresh leaf tissue</tissue>
    </source>
</reference>
<evidence type="ECO:0000313" key="2">
    <source>
        <dbReference type="Proteomes" id="UP000729402"/>
    </source>
</evidence>
<proteinExistence type="predicted"/>
<evidence type="ECO:0000313" key="1">
    <source>
        <dbReference type="EMBL" id="KAG8048451.1"/>
    </source>
</evidence>
<sequence>MAGEPPHSPASAPFPSLPSRHLEGLELPVVTGSGTTVVGPGVPTLCDAGAVILAFCSPPDRPVCASSASYWTLLAGQPPLPLHRRWPPDRPRRLWLLPPWPDPMLLQPLLLAGRRLLWAGLPWLLPAGRPPQLLHTW</sequence>
<name>A0A8J5V5N0_ZIZPA</name>
<gene>
    <name evidence="1" type="ORF">GUJ93_ZPchr0009g1893</name>
</gene>
<dbReference type="EMBL" id="JAAALK010000289">
    <property type="protein sequence ID" value="KAG8048451.1"/>
    <property type="molecule type" value="Genomic_DNA"/>
</dbReference>
<dbReference type="Proteomes" id="UP000729402">
    <property type="component" value="Unassembled WGS sequence"/>
</dbReference>
<dbReference type="AlphaFoldDB" id="A0A8J5V5N0"/>
<protein>
    <submittedName>
        <fullName evidence="1">Uncharacterized protein</fullName>
    </submittedName>
</protein>
<reference evidence="1" key="2">
    <citation type="submission" date="2021-02" db="EMBL/GenBank/DDBJ databases">
        <authorList>
            <person name="Kimball J.A."/>
            <person name="Haas M.W."/>
            <person name="Macchietto M."/>
            <person name="Kono T."/>
            <person name="Duquette J."/>
            <person name="Shao M."/>
        </authorList>
    </citation>
    <scope>NUCLEOTIDE SEQUENCE</scope>
    <source>
        <tissue evidence="1">Fresh leaf tissue</tissue>
    </source>
</reference>
<keyword evidence="2" id="KW-1185">Reference proteome</keyword>
<comment type="caution">
    <text evidence="1">The sequence shown here is derived from an EMBL/GenBank/DDBJ whole genome shotgun (WGS) entry which is preliminary data.</text>
</comment>
<organism evidence="1 2">
    <name type="scientific">Zizania palustris</name>
    <name type="common">Northern wild rice</name>
    <dbReference type="NCBI Taxonomy" id="103762"/>
    <lineage>
        <taxon>Eukaryota</taxon>
        <taxon>Viridiplantae</taxon>
        <taxon>Streptophyta</taxon>
        <taxon>Embryophyta</taxon>
        <taxon>Tracheophyta</taxon>
        <taxon>Spermatophyta</taxon>
        <taxon>Magnoliopsida</taxon>
        <taxon>Liliopsida</taxon>
        <taxon>Poales</taxon>
        <taxon>Poaceae</taxon>
        <taxon>BOP clade</taxon>
        <taxon>Oryzoideae</taxon>
        <taxon>Oryzeae</taxon>
        <taxon>Zizaniinae</taxon>
        <taxon>Zizania</taxon>
    </lineage>
</organism>